<evidence type="ECO:0000313" key="2">
    <source>
        <dbReference type="Proteomes" id="UP000664032"/>
    </source>
</evidence>
<protein>
    <submittedName>
        <fullName evidence="1">Uncharacterized protein</fullName>
    </submittedName>
</protein>
<comment type="caution">
    <text evidence="1">The sequence shown here is derived from an EMBL/GenBank/DDBJ whole genome shotgun (WGS) entry which is preliminary data.</text>
</comment>
<organism evidence="1 2">
    <name type="scientific">Psilocybe cubensis</name>
    <name type="common">Psychedelic mushroom</name>
    <name type="synonym">Stropharia cubensis</name>
    <dbReference type="NCBI Taxonomy" id="181762"/>
    <lineage>
        <taxon>Eukaryota</taxon>
        <taxon>Fungi</taxon>
        <taxon>Dikarya</taxon>
        <taxon>Basidiomycota</taxon>
        <taxon>Agaricomycotina</taxon>
        <taxon>Agaricomycetes</taxon>
        <taxon>Agaricomycetidae</taxon>
        <taxon>Agaricales</taxon>
        <taxon>Agaricineae</taxon>
        <taxon>Strophariaceae</taxon>
        <taxon>Psilocybe</taxon>
    </lineage>
</organism>
<name>A0ACB8GJ97_PSICU</name>
<dbReference type="Proteomes" id="UP000664032">
    <property type="component" value="Unassembled WGS sequence"/>
</dbReference>
<proteinExistence type="predicted"/>
<evidence type="ECO:0000313" key="1">
    <source>
        <dbReference type="EMBL" id="KAH9475472.1"/>
    </source>
</evidence>
<accession>A0ACB8GJ97</accession>
<sequence>MTPSRIFYGNSHVHRQAIITLHGKEAAHTLKLSHSGRFLAVGNDEGLLEIYMLHDSVWRRFGIYESGTSIRALAWHPSEDLTIFCGSANGSLHRITMQLDGSYVTSSAIIPGYIHSLQLSPDGSRLAIGHGRSVSIVKDPFMEPNELGEMARLNVSLSPNVQSLSEYKFSRGIFFASSRIVIIPFLGTGGITAYSLNDYSSKWSIQLRDNTFLGSAAISPSGERVAVMNMCDGIDFYSTTHRRLLSTTRYVLSSRTPPRNLIVDIIFVDEDTVAVGHSDGYVAFATFGVSEICGTFALDDNNYRAPVQAITFGLVNHQPHIFAVIPAFSPWMRTHGAIANTIHVGLIQNNDESGIGEIDSTLDDQYPSTRTRPLTMYSANTFHFTTMQVAMLLLVTISSTLYGKYLLSTESHLPPPHLQVAAVTEHPTNSASETSVNPSSQPLFLEGSPTSPAHPFYAFTLTGMVTGKAALTRFPMATFPEIIEEFLSRVLLLPLDASREEVNIALANCLHYEQQIRRWFAQHRNHPILTEDPYLGLINIFQVPDAVLRSRPRSDTENMHILTFPDNSYEEFPGSHLLPLQSGLVRPRGNRAIVPSIEAFLNNFHIFSHGALSRLPSWENIVVAGGSVLGCLSPPVNASSSNMELNDLYQSPAYWDSDIDLFIFGLSHQEALQKMENIYNSIQETIPFHTICVRRANTITIYTTWPVRPIQIIMRLYMSPSEILAGFDIDCSCCLFDGQSVYVNPRALAALICQSNLIDISRRSPSYEVRFVKYSERGFEVHYPELNRHNIAYQKLYDIDLQEYPQGLSFLIVGEMEHKRPHYYNNLSQWKGRVPKARRLYAPENIGTANLKELIFSNNYEYIRIPHRPGVNSRIIEKWVKRFDERANSKYNLVNLNRNLHRHAAFAGTMAECLENFCMNCPSPQSAEEEALVTAEPMYIRGPARFIESDPGRQMIGSFNPITIDNWTEGAYRS</sequence>
<keyword evidence="2" id="KW-1185">Reference proteome</keyword>
<reference evidence="1" key="1">
    <citation type="submission" date="2021-10" db="EMBL/GenBank/DDBJ databases">
        <title>Psilocybe cubensis genome.</title>
        <authorList>
            <person name="Mckernan K.J."/>
            <person name="Crawford S."/>
            <person name="Trippe A."/>
            <person name="Kane L.T."/>
            <person name="Mclaughlin S."/>
        </authorList>
    </citation>
    <scope>NUCLEOTIDE SEQUENCE</scope>
    <source>
        <strain evidence="1">MGC-MH-2018</strain>
    </source>
</reference>
<dbReference type="EMBL" id="JAFIQS020000012">
    <property type="protein sequence ID" value="KAH9475472.1"/>
    <property type="molecule type" value="Genomic_DNA"/>
</dbReference>
<gene>
    <name evidence="1" type="ORF">JR316_0012583</name>
</gene>